<gene>
    <name evidence="1" type="ORF">V4C56_04280</name>
</gene>
<evidence type="ECO:0000313" key="1">
    <source>
        <dbReference type="EMBL" id="MEM5338843.1"/>
    </source>
</evidence>
<name>A0ABU9QVP2_9BURK</name>
<sequence>MTTPTERTKAVLGTRDFLEIISRADEVTIHGLVQSVAASLLRHYPLKVDLDLSAAALPTVWAPPSAPAGKGEQAASELNLAHQTWTVKK</sequence>
<dbReference type="NCBIfam" id="NF041728">
    <property type="entry name" value="BPSL0761_fam"/>
    <property type="match status" value="1"/>
</dbReference>
<organism evidence="1 2">
    <name type="scientific">Paraburkholderia azotifigens</name>
    <dbReference type="NCBI Taxonomy" id="2057004"/>
    <lineage>
        <taxon>Bacteria</taxon>
        <taxon>Pseudomonadati</taxon>
        <taxon>Pseudomonadota</taxon>
        <taxon>Betaproteobacteria</taxon>
        <taxon>Burkholderiales</taxon>
        <taxon>Burkholderiaceae</taxon>
        <taxon>Paraburkholderia</taxon>
    </lineage>
</organism>
<evidence type="ECO:0000313" key="2">
    <source>
        <dbReference type="Proteomes" id="UP001481677"/>
    </source>
</evidence>
<protein>
    <submittedName>
        <fullName evidence="1">BPSL0761 family protein</fullName>
    </submittedName>
</protein>
<reference evidence="1 2" key="1">
    <citation type="submission" date="2024-01" db="EMBL/GenBank/DDBJ databases">
        <title>The diversity of rhizobia nodulating Mimosa spp. in eleven states of Brazil covering several biomes is determined by host plant, location, and edaphic factors.</title>
        <authorList>
            <person name="Rouws L."/>
            <person name="Barauna A."/>
            <person name="Beukes C."/>
            <person name="De Faria S.M."/>
            <person name="Gross E."/>
            <person name="Dos Reis Junior F.B."/>
            <person name="Simon M."/>
            <person name="Maluk M."/>
            <person name="Odee D.W."/>
            <person name="Kenicer G."/>
            <person name="Young J.P.W."/>
            <person name="Reis V.M."/>
            <person name="Zilli J."/>
            <person name="James E.K."/>
        </authorList>
    </citation>
    <scope>NUCLEOTIDE SEQUENCE [LARGE SCALE GENOMIC DNA]</scope>
    <source>
        <strain evidence="1 2">JPY530</strain>
    </source>
</reference>
<proteinExistence type="predicted"/>
<accession>A0ABU9QVP2</accession>
<dbReference type="InterPro" id="IPR049723">
    <property type="entry name" value="BPSL0761-like"/>
</dbReference>
<dbReference type="Proteomes" id="UP001481677">
    <property type="component" value="Unassembled WGS sequence"/>
</dbReference>
<dbReference type="RefSeq" id="WP_342958594.1">
    <property type="nucleotide sequence ID" value="NZ_JAZHFZ010000002.1"/>
</dbReference>
<comment type="caution">
    <text evidence="1">The sequence shown here is derived from an EMBL/GenBank/DDBJ whole genome shotgun (WGS) entry which is preliminary data.</text>
</comment>
<dbReference type="EMBL" id="JAZHGA010000002">
    <property type="protein sequence ID" value="MEM5338843.1"/>
    <property type="molecule type" value="Genomic_DNA"/>
</dbReference>
<keyword evidence="2" id="KW-1185">Reference proteome</keyword>